<dbReference type="InterPro" id="IPR046520">
    <property type="entry name" value="DUF6697"/>
</dbReference>
<feature type="domain" description="DUF6697" evidence="3">
    <location>
        <begin position="275"/>
        <end position="307"/>
    </location>
</feature>
<keyword evidence="1" id="KW-0175">Coiled coil</keyword>
<evidence type="ECO:0000313" key="5">
    <source>
        <dbReference type="Proteomes" id="UP000310158"/>
    </source>
</evidence>
<dbReference type="EMBL" id="SGPL01000030">
    <property type="protein sequence ID" value="THH20048.1"/>
    <property type="molecule type" value="Genomic_DNA"/>
</dbReference>
<evidence type="ECO:0000259" key="3">
    <source>
        <dbReference type="Pfam" id="PF20411"/>
    </source>
</evidence>
<organism evidence="4 5">
    <name type="scientific">Bondarzewia mesenterica</name>
    <dbReference type="NCBI Taxonomy" id="1095465"/>
    <lineage>
        <taxon>Eukaryota</taxon>
        <taxon>Fungi</taxon>
        <taxon>Dikarya</taxon>
        <taxon>Basidiomycota</taxon>
        <taxon>Agaricomycotina</taxon>
        <taxon>Agaricomycetes</taxon>
        <taxon>Russulales</taxon>
        <taxon>Bondarzewiaceae</taxon>
        <taxon>Bondarzewia</taxon>
    </lineage>
</organism>
<keyword evidence="5" id="KW-1185">Reference proteome</keyword>
<evidence type="ECO:0000256" key="1">
    <source>
        <dbReference type="SAM" id="Coils"/>
    </source>
</evidence>
<protein>
    <recommendedName>
        <fullName evidence="3">DUF6697 domain-containing protein</fullName>
    </recommendedName>
</protein>
<gene>
    <name evidence="4" type="ORF">EW146_g1246</name>
</gene>
<evidence type="ECO:0000313" key="4">
    <source>
        <dbReference type="EMBL" id="THH20048.1"/>
    </source>
</evidence>
<feature type="coiled-coil region" evidence="1">
    <location>
        <begin position="86"/>
        <end position="113"/>
    </location>
</feature>
<feature type="compositionally biased region" description="Low complexity" evidence="2">
    <location>
        <begin position="336"/>
        <end position="352"/>
    </location>
</feature>
<dbReference type="OrthoDB" id="3214033at2759"/>
<feature type="compositionally biased region" description="Polar residues" evidence="2">
    <location>
        <begin position="353"/>
        <end position="363"/>
    </location>
</feature>
<feature type="region of interest" description="Disordered" evidence="2">
    <location>
        <begin position="336"/>
        <end position="369"/>
    </location>
</feature>
<sequence length="369" mass="41707">MHRHHRPRRVAPSLLTRLSPPASLTSGQKKYHDMKDELEQLKQCYAAQPDRNSIFEEQKRLRDLLTRFQEETRVRAAQEKEMAKMVIQAQHERDKLREDLTRVEREKTVMVEDLIKSTAEVKYMKRQIADFYGQSGALAGEADQSRKVKLKQMFEPVQFVDPALVPGLKPVHLGDAIVGTIGERLTSLLKGKRPTQFELDSTVYFLPRPPNCMPLRVGVCAQHGYWFYSMMAQVQENAEFELIVEGQPNQTKLLHCSRVASEELPEGQTASYPAQLDVKRRYETGEWSVPCFSLRCVGFDMQLYDNLHLLAQQLSRPAMPGKRIVTRSTQAVAAAKKQRAADSADQAQKANDVQSAVGATSGSADAPQL</sequence>
<feature type="region of interest" description="Disordered" evidence="2">
    <location>
        <begin position="1"/>
        <end position="28"/>
    </location>
</feature>
<dbReference type="Pfam" id="PF20411">
    <property type="entry name" value="DUF6697"/>
    <property type="match status" value="1"/>
</dbReference>
<accession>A0A4S4M6D0</accession>
<name>A0A4S4M6D0_9AGAM</name>
<comment type="caution">
    <text evidence="4">The sequence shown here is derived from an EMBL/GenBank/DDBJ whole genome shotgun (WGS) entry which is preliminary data.</text>
</comment>
<dbReference type="AlphaFoldDB" id="A0A4S4M6D0"/>
<dbReference type="Proteomes" id="UP000310158">
    <property type="component" value="Unassembled WGS sequence"/>
</dbReference>
<proteinExistence type="predicted"/>
<evidence type="ECO:0000256" key="2">
    <source>
        <dbReference type="SAM" id="MobiDB-lite"/>
    </source>
</evidence>
<reference evidence="4 5" key="1">
    <citation type="submission" date="2019-02" db="EMBL/GenBank/DDBJ databases">
        <title>Genome sequencing of the rare red list fungi Bondarzewia mesenterica.</title>
        <authorList>
            <person name="Buettner E."/>
            <person name="Kellner H."/>
        </authorList>
    </citation>
    <scope>NUCLEOTIDE SEQUENCE [LARGE SCALE GENOMIC DNA]</scope>
    <source>
        <strain evidence="4 5">DSM 108281</strain>
    </source>
</reference>